<accession>A0ABX0NXK9</accession>
<proteinExistence type="predicted"/>
<keyword evidence="3" id="KW-1185">Reference proteome</keyword>
<comment type="caution">
    <text evidence="2">The sequence shown here is derived from an EMBL/GenBank/DDBJ whole genome shotgun (WGS) entry which is preliminary data.</text>
</comment>
<dbReference type="Pfam" id="PF22564">
    <property type="entry name" value="HAAS"/>
    <property type="match status" value="1"/>
</dbReference>
<dbReference type="RefSeq" id="WP_166879470.1">
    <property type="nucleotide sequence ID" value="NZ_WHJH01000029.1"/>
</dbReference>
<feature type="transmembrane region" description="Helical" evidence="1">
    <location>
        <begin position="272"/>
        <end position="292"/>
    </location>
</feature>
<dbReference type="EMBL" id="WHJH01000029">
    <property type="protein sequence ID" value="NHZ91430.1"/>
    <property type="molecule type" value="Genomic_DNA"/>
</dbReference>
<keyword evidence="1" id="KW-1133">Transmembrane helix</keyword>
<reference evidence="2 3" key="1">
    <citation type="submission" date="2019-10" db="EMBL/GenBank/DDBJ databases">
        <title>Taxonomy of Antarctic Massilia spp.: description of Massilia rubra sp. nov., Massilia aquatica sp. nov., Massilia mucilaginosa sp. nov., Massilia frigida sp. nov. isolated from streams, lakes and regoliths.</title>
        <authorList>
            <person name="Holochova P."/>
            <person name="Sedlacek I."/>
            <person name="Kralova S."/>
            <person name="Maslanova I."/>
            <person name="Busse H.-J."/>
            <person name="Stankova E."/>
            <person name="Vrbovska V."/>
            <person name="Kovarovic V."/>
            <person name="Bartak M."/>
            <person name="Svec P."/>
            <person name="Pantucek R."/>
        </authorList>
    </citation>
    <scope>NUCLEOTIDE SEQUENCE [LARGE SCALE GENOMIC DNA]</scope>
    <source>
        <strain evidence="2 3">CCM 8733</strain>
    </source>
</reference>
<gene>
    <name evidence="2" type="ORF">F2P45_20815</name>
</gene>
<name>A0ABX0NXK9_9BURK</name>
<protein>
    <submittedName>
        <fullName evidence="2">DUF1700 domain-containing protein</fullName>
    </submittedName>
</protein>
<feature type="transmembrane region" description="Helical" evidence="1">
    <location>
        <begin position="81"/>
        <end position="108"/>
    </location>
</feature>
<keyword evidence="1" id="KW-0812">Transmembrane</keyword>
<sequence length="313" mass="33540">MGKLDYLDALRRAMAGISADTQAKTLAYYEQRFVDGVAAGRSEEDVAAELDEPKKIAMTLRASVHMHSFEQKKNPANLLRLLVSIAGLAIFNLFMVVPALVYAAFLAILYAAGLAFYVAGIAITASGLSGATELVLDGPFREMILRNASEEERDKLQVIVSIGEEGVHFHQARIDNDDVKHTEAEAEADTAAAILDAGDVVEEAIASSGEAASVAREAGDAVRRVAREAAAARAAGAEVEKRSVVRRAEEAAGRGVRITTELEPGSRTTQTLFGLGIVLAGIIVFLLCLVITKYTMIGFRRYIDMNVSLLKGN</sequence>
<organism evidence="2 3">
    <name type="scientific">Massilia mucilaginosa</name>
    <dbReference type="NCBI Taxonomy" id="2609282"/>
    <lineage>
        <taxon>Bacteria</taxon>
        <taxon>Pseudomonadati</taxon>
        <taxon>Pseudomonadota</taxon>
        <taxon>Betaproteobacteria</taxon>
        <taxon>Burkholderiales</taxon>
        <taxon>Oxalobacteraceae</taxon>
        <taxon>Telluria group</taxon>
        <taxon>Massilia</taxon>
    </lineage>
</organism>
<keyword evidence="1" id="KW-0472">Membrane</keyword>
<evidence type="ECO:0000313" key="3">
    <source>
        <dbReference type="Proteomes" id="UP000609726"/>
    </source>
</evidence>
<evidence type="ECO:0000313" key="2">
    <source>
        <dbReference type="EMBL" id="NHZ91430.1"/>
    </source>
</evidence>
<dbReference type="Proteomes" id="UP000609726">
    <property type="component" value="Unassembled WGS sequence"/>
</dbReference>
<feature type="transmembrane region" description="Helical" evidence="1">
    <location>
        <begin position="114"/>
        <end position="136"/>
    </location>
</feature>
<evidence type="ECO:0000256" key="1">
    <source>
        <dbReference type="SAM" id="Phobius"/>
    </source>
</evidence>